<dbReference type="Pfam" id="PF12146">
    <property type="entry name" value="Hydrolase_4"/>
    <property type="match status" value="1"/>
</dbReference>
<dbReference type="AlphaFoldDB" id="A0A5A8F1X7"/>
<keyword evidence="5" id="KW-1185">Reference proteome</keyword>
<dbReference type="Gene3D" id="3.40.50.1820">
    <property type="entry name" value="alpha/beta hydrolase"/>
    <property type="match status" value="1"/>
</dbReference>
<feature type="active site" description="Charge relay system" evidence="1">
    <location>
        <position position="254"/>
    </location>
</feature>
<proteinExistence type="predicted"/>
<sequence length="278" mass="31887">MVKLVGLKPFKDLKSVDTYELLALDKKRAQSEGVSVKENFPKFLPGNNGTGVLLVHGFTASPYEMSLLADYLNEKGYSVYLARIAGHGSTPKNLNVLTYNDWYESLKYGYFVLKKNCKKLVIIGQSMGALLAIDVAILNGADKVVMLSPALGIKDFGFKLIPLIKNFKEYVINEEFDENLSKYYYPVRPVKGLYQLYLLIEYTWKSVNQESVPIYVILSEYDNLIDTKKVKLFYKKIKTKEKKIDLIKQKSIKHILTLDDNPLRGEIFEKIEMWIREG</sequence>
<evidence type="ECO:0000313" key="4">
    <source>
        <dbReference type="EMBL" id="KAA0257315.1"/>
    </source>
</evidence>
<dbReference type="EMBL" id="VFJB01000008">
    <property type="protein sequence ID" value="KAA0257315.1"/>
    <property type="molecule type" value="Genomic_DNA"/>
</dbReference>
<evidence type="ECO:0000259" key="3">
    <source>
        <dbReference type="Pfam" id="PF12146"/>
    </source>
</evidence>
<feature type="binding site" evidence="2">
    <location>
        <position position="58"/>
    </location>
    <ligand>
        <name>substrate</name>
    </ligand>
</feature>
<gene>
    <name evidence="4" type="ORF">FHQ18_09725</name>
</gene>
<dbReference type="RefSeq" id="WP_149266988.1">
    <property type="nucleotide sequence ID" value="NZ_VFJB01000008.1"/>
</dbReference>
<accession>A0A5A8F1X7</accession>
<feature type="active site" description="Charge relay system" evidence="1">
    <location>
        <position position="222"/>
    </location>
</feature>
<name>A0A5A8F1X7_9BACT</name>
<dbReference type="SUPFAM" id="SSF53474">
    <property type="entry name" value="alpha/beta-Hydrolases"/>
    <property type="match status" value="1"/>
</dbReference>
<feature type="binding site" evidence="2">
    <location>
        <position position="127"/>
    </location>
    <ligand>
        <name>substrate</name>
    </ligand>
</feature>
<feature type="active site" description="Nucleophile" evidence="1">
    <location>
        <position position="126"/>
    </location>
</feature>
<evidence type="ECO:0000256" key="1">
    <source>
        <dbReference type="PIRSR" id="PIRSR017388-1"/>
    </source>
</evidence>
<reference evidence="4 5" key="1">
    <citation type="submission" date="2019-06" db="EMBL/GenBank/DDBJ databases">
        <title>Genomic insights into carbon and energy metabolism of Deferribacter autotrophicus revealed new metabolic traits in the phylum Deferribacteres.</title>
        <authorList>
            <person name="Slobodkin A.I."/>
            <person name="Slobodkina G.B."/>
            <person name="Allioux M."/>
            <person name="Alain K."/>
            <person name="Jebbar M."/>
            <person name="Shadrin V."/>
            <person name="Kublanov I.V."/>
            <person name="Toshchakov S.V."/>
            <person name="Bonch-Osmolovskaya E.A."/>
        </authorList>
    </citation>
    <scope>NUCLEOTIDE SEQUENCE [LARGE SCALE GENOMIC DNA]</scope>
    <source>
        <strain evidence="4 5">SL50</strain>
    </source>
</reference>
<comment type="caution">
    <text evidence="4">The sequence shown here is derived from an EMBL/GenBank/DDBJ whole genome shotgun (WGS) entry which is preliminary data.</text>
</comment>
<evidence type="ECO:0000256" key="2">
    <source>
        <dbReference type="PIRSR" id="PIRSR017388-2"/>
    </source>
</evidence>
<protein>
    <submittedName>
        <fullName evidence="4">Alpha/beta fold hydrolase</fullName>
    </submittedName>
</protein>
<dbReference type="InterPro" id="IPR022742">
    <property type="entry name" value="Hydrolase_4"/>
</dbReference>
<dbReference type="PIRSF" id="PIRSF017388">
    <property type="entry name" value="Esterase_lipase"/>
    <property type="match status" value="1"/>
</dbReference>
<evidence type="ECO:0000313" key="5">
    <source>
        <dbReference type="Proteomes" id="UP000322876"/>
    </source>
</evidence>
<dbReference type="PANTHER" id="PTHR11614">
    <property type="entry name" value="PHOSPHOLIPASE-RELATED"/>
    <property type="match status" value="1"/>
</dbReference>
<feature type="domain" description="Serine aminopeptidase S33" evidence="3">
    <location>
        <begin position="52"/>
        <end position="156"/>
    </location>
</feature>
<organism evidence="4 5">
    <name type="scientific">Deferribacter autotrophicus</name>
    <dbReference type="NCBI Taxonomy" id="500465"/>
    <lineage>
        <taxon>Bacteria</taxon>
        <taxon>Pseudomonadati</taxon>
        <taxon>Deferribacterota</taxon>
        <taxon>Deferribacteres</taxon>
        <taxon>Deferribacterales</taxon>
        <taxon>Deferribacteraceae</taxon>
        <taxon>Deferribacter</taxon>
    </lineage>
</organism>
<dbReference type="GO" id="GO:0052689">
    <property type="term" value="F:carboxylic ester hydrolase activity"/>
    <property type="evidence" value="ECO:0007669"/>
    <property type="project" value="InterPro"/>
</dbReference>
<dbReference type="OrthoDB" id="9786110at2"/>
<dbReference type="Proteomes" id="UP000322876">
    <property type="component" value="Unassembled WGS sequence"/>
</dbReference>
<dbReference type="InterPro" id="IPR029058">
    <property type="entry name" value="AB_hydrolase_fold"/>
</dbReference>
<dbReference type="InterPro" id="IPR012354">
    <property type="entry name" value="Esterase_lipase"/>
</dbReference>
<keyword evidence="4" id="KW-0378">Hydrolase</keyword>
<dbReference type="InterPro" id="IPR051044">
    <property type="entry name" value="MAG_DAG_Lipase"/>
</dbReference>